<sequence length="54" mass="6550">MKKLWRIWACSVEFQSAIDDLLMLKRYPFYRVGRVFSKNNDLSINIELITFCYI</sequence>
<dbReference type="STRING" id="406818.XBJ1_3502"/>
<dbReference type="HOGENOM" id="CLU_3049398_0_0_6"/>
<evidence type="ECO:0000313" key="2">
    <source>
        <dbReference type="Proteomes" id="UP000002045"/>
    </source>
</evidence>
<evidence type="ECO:0000313" key="1">
    <source>
        <dbReference type="EMBL" id="CBJ82620.1"/>
    </source>
</evidence>
<gene>
    <name evidence="1" type="ordered locus">XBJ1_3502</name>
</gene>
<dbReference type="EMBL" id="FN667741">
    <property type="protein sequence ID" value="CBJ82620.1"/>
    <property type="molecule type" value="Genomic_DNA"/>
</dbReference>
<dbReference type="KEGG" id="xbo:XBJ1_3502"/>
<organism evidence="1 2">
    <name type="scientific">Xenorhabdus bovienii (strain SS-2004)</name>
    <name type="common">Xenorhabdus nematophila subsp. bovienii</name>
    <dbReference type="NCBI Taxonomy" id="406818"/>
    <lineage>
        <taxon>Bacteria</taxon>
        <taxon>Pseudomonadati</taxon>
        <taxon>Pseudomonadota</taxon>
        <taxon>Gammaproteobacteria</taxon>
        <taxon>Enterobacterales</taxon>
        <taxon>Morganellaceae</taxon>
        <taxon>Xenorhabdus</taxon>
    </lineage>
</organism>
<name>D3V4P1_XENBS</name>
<proteinExistence type="predicted"/>
<protein>
    <submittedName>
        <fullName evidence="1">Uncharacterized protein</fullName>
    </submittedName>
</protein>
<reference evidence="1" key="1">
    <citation type="journal article" date="2011" name="PLoS ONE">
        <title>The entomopathogenic bacterial endosymbionts xenorhabdus and photorhabdus: convergent lifestyles from divergent genomes.</title>
        <authorList>
            <person name="Chaston J.M."/>
            <person name="Suen G."/>
            <person name="Tucker S.L."/>
            <person name="Andersen A.W."/>
            <person name="Bhasin A."/>
            <person name="Bode E."/>
            <person name="Bode H.B."/>
            <person name="Brachmann A.O."/>
            <person name="Cowles C.E."/>
            <person name="Cowles K.N."/>
            <person name="Darby C."/>
            <person name="de Leon L."/>
            <person name="Drace K."/>
            <person name="Du Z."/>
            <person name="Givaudan A."/>
            <person name="Herbert Tran E.E."/>
            <person name="Jewell K.A."/>
            <person name="Knack J.J."/>
            <person name="Krasomil-Osterfeld K.C."/>
            <person name="Kukor R."/>
            <person name="Lanois A."/>
            <person name="Latreille P."/>
            <person name="Leimgruber N.K."/>
            <person name="Lipke C.M."/>
            <person name="Liu R."/>
            <person name="Lu X."/>
            <person name="Martens E.C."/>
            <person name="Marri P.R."/>
            <person name="Medigue C."/>
            <person name="Menard M.L."/>
            <person name="Miller N.M."/>
            <person name="Morales-Soto N."/>
            <person name="Norton S."/>
            <person name="Ogier J.C."/>
            <person name="Orchard S.S."/>
            <person name="Park D."/>
            <person name="Park Y."/>
            <person name="Qurollo B.A."/>
            <person name="Sugar D.R."/>
            <person name="Richards G.R."/>
            <person name="Rouy Z."/>
            <person name="Slominski B."/>
            <person name="Slominski K."/>
            <person name="Snyder H."/>
            <person name="Tjaden B.C."/>
            <person name="van der Hoeven R."/>
            <person name="Welch R.D."/>
            <person name="Wheeler C."/>
            <person name="Xiang B."/>
            <person name="Barbazuk B."/>
            <person name="Gaudriault S."/>
            <person name="Goodner B."/>
            <person name="Slater S.C."/>
            <person name="Forst S."/>
            <person name="Goldman B.S."/>
            <person name="Goodrich-Blair H."/>
        </authorList>
    </citation>
    <scope>NUCLEOTIDE SEQUENCE [LARGE SCALE GENOMIC DNA]</scope>
    <source>
        <strain evidence="1">SS-2004</strain>
    </source>
</reference>
<dbReference type="Proteomes" id="UP000002045">
    <property type="component" value="Chromosome"/>
</dbReference>
<accession>D3V4P1</accession>
<dbReference type="AlphaFoldDB" id="D3V4P1"/>